<dbReference type="Pfam" id="PF17820">
    <property type="entry name" value="PDZ_6"/>
    <property type="match status" value="1"/>
</dbReference>
<dbReference type="InterPro" id="IPR001478">
    <property type="entry name" value="PDZ"/>
</dbReference>
<dbReference type="Proteomes" id="UP001557484">
    <property type="component" value="Unassembled WGS sequence"/>
</dbReference>
<evidence type="ECO:0000256" key="2">
    <source>
        <dbReference type="ARBA" id="ARBA00004141"/>
    </source>
</evidence>
<keyword evidence="4 13" id="KW-0645">Protease</keyword>
<dbReference type="Gene3D" id="2.30.42.10">
    <property type="match status" value="2"/>
</dbReference>
<comment type="cofactor">
    <cofactor evidence="1 11">
        <name>Zn(2+)</name>
        <dbReference type="ChEBI" id="CHEBI:29105"/>
    </cofactor>
</comment>
<feature type="transmembrane region" description="Helical" evidence="11">
    <location>
        <begin position="378"/>
        <end position="398"/>
    </location>
</feature>
<dbReference type="InterPro" id="IPR008915">
    <property type="entry name" value="Peptidase_M50"/>
</dbReference>
<evidence type="ECO:0000259" key="12">
    <source>
        <dbReference type="PROSITE" id="PS50106"/>
    </source>
</evidence>
<dbReference type="InterPro" id="IPR004387">
    <property type="entry name" value="Pept_M50_Zn"/>
</dbReference>
<keyword evidence="5 11" id="KW-0812">Transmembrane</keyword>
<feature type="transmembrane region" description="Helical" evidence="11">
    <location>
        <begin position="98"/>
        <end position="119"/>
    </location>
</feature>
<accession>A0ABV3TXT6</accession>
<keyword evidence="10 11" id="KW-0472">Membrane</keyword>
<evidence type="ECO:0000256" key="11">
    <source>
        <dbReference type="RuleBase" id="RU362031"/>
    </source>
</evidence>
<evidence type="ECO:0000256" key="7">
    <source>
        <dbReference type="ARBA" id="ARBA00022833"/>
    </source>
</evidence>
<keyword evidence="7 11" id="KW-0862">Zinc</keyword>
<dbReference type="NCBIfam" id="TIGR00054">
    <property type="entry name" value="RIP metalloprotease RseP"/>
    <property type="match status" value="1"/>
</dbReference>
<feature type="domain" description="PDZ" evidence="12">
    <location>
        <begin position="213"/>
        <end position="292"/>
    </location>
</feature>
<protein>
    <recommendedName>
        <fullName evidence="11">Zinc metalloprotease</fullName>
        <ecNumber evidence="11">3.4.24.-</ecNumber>
    </recommendedName>
</protein>
<dbReference type="CDD" id="cd06163">
    <property type="entry name" value="S2P-M50_PDZ_RseP-like"/>
    <property type="match status" value="2"/>
</dbReference>
<dbReference type="PANTHER" id="PTHR42837">
    <property type="entry name" value="REGULATOR OF SIGMA-E PROTEASE RSEP"/>
    <property type="match status" value="1"/>
</dbReference>
<evidence type="ECO:0000256" key="4">
    <source>
        <dbReference type="ARBA" id="ARBA00022670"/>
    </source>
</evidence>
<keyword evidence="11" id="KW-0479">Metal-binding</keyword>
<dbReference type="SUPFAM" id="SSF50156">
    <property type="entry name" value="PDZ domain-like"/>
    <property type="match status" value="2"/>
</dbReference>
<proteinExistence type="inferred from homology"/>
<dbReference type="RefSeq" id="WP_368376498.1">
    <property type="nucleotide sequence ID" value="NZ_JBFRYB010000001.1"/>
</dbReference>
<dbReference type="EMBL" id="JBFRYB010000001">
    <property type="protein sequence ID" value="MEX1666420.1"/>
    <property type="molecule type" value="Genomic_DNA"/>
</dbReference>
<keyword evidence="14" id="KW-1185">Reference proteome</keyword>
<comment type="subcellular location">
    <subcellularLocation>
        <location evidence="2">Membrane</location>
        <topology evidence="2">Multi-pass membrane protein</topology>
    </subcellularLocation>
</comment>
<dbReference type="GO" id="GO:0008233">
    <property type="term" value="F:peptidase activity"/>
    <property type="evidence" value="ECO:0007669"/>
    <property type="project" value="UniProtKB-KW"/>
</dbReference>
<evidence type="ECO:0000256" key="8">
    <source>
        <dbReference type="ARBA" id="ARBA00022989"/>
    </source>
</evidence>
<dbReference type="PROSITE" id="PS50106">
    <property type="entry name" value="PDZ"/>
    <property type="match status" value="1"/>
</dbReference>
<comment type="caution">
    <text evidence="13">The sequence shown here is derived from an EMBL/GenBank/DDBJ whole genome shotgun (WGS) entry which is preliminary data.</text>
</comment>
<gene>
    <name evidence="13" type="primary">rseP</name>
    <name evidence="13" type="ORF">AB4875_13085</name>
</gene>
<keyword evidence="9 11" id="KW-0482">Metalloprotease</keyword>
<evidence type="ECO:0000256" key="10">
    <source>
        <dbReference type="ARBA" id="ARBA00023136"/>
    </source>
</evidence>
<dbReference type="PANTHER" id="PTHR42837:SF2">
    <property type="entry name" value="MEMBRANE METALLOPROTEASE ARASP2, CHLOROPLASTIC-RELATED"/>
    <property type="match status" value="1"/>
</dbReference>
<evidence type="ECO:0000256" key="3">
    <source>
        <dbReference type="ARBA" id="ARBA00007931"/>
    </source>
</evidence>
<feature type="transmembrane region" description="Helical" evidence="11">
    <location>
        <begin position="6"/>
        <end position="29"/>
    </location>
</feature>
<dbReference type="NCBIfam" id="NF008046">
    <property type="entry name" value="PRK10779.1"/>
    <property type="match status" value="1"/>
</dbReference>
<dbReference type="GO" id="GO:0006508">
    <property type="term" value="P:proteolysis"/>
    <property type="evidence" value="ECO:0007669"/>
    <property type="project" value="UniProtKB-KW"/>
</dbReference>
<evidence type="ECO:0000313" key="14">
    <source>
        <dbReference type="Proteomes" id="UP001557484"/>
    </source>
</evidence>
<dbReference type="CDD" id="cd23081">
    <property type="entry name" value="cpPDZ_EcRseP-like"/>
    <property type="match status" value="1"/>
</dbReference>
<evidence type="ECO:0000256" key="9">
    <source>
        <dbReference type="ARBA" id="ARBA00023049"/>
    </source>
</evidence>
<reference evidence="13 14" key="1">
    <citation type="journal article" date="2011" name="Int. J. Syst. Evol. Microbiol.">
        <title>Zhongshania antarctica gen. nov., sp. nov. and Zhongshania guokunii sp. nov., gammaproteobacteria respectively isolated from coastal attached (fast) ice and surface seawater of the Antarctic.</title>
        <authorList>
            <person name="Li H.J."/>
            <person name="Zhang X.Y."/>
            <person name="Chen C.X."/>
            <person name="Zhang Y.J."/>
            <person name="Gao Z.M."/>
            <person name="Yu Y."/>
            <person name="Chen X.L."/>
            <person name="Chen B."/>
            <person name="Zhang Y.Z."/>
        </authorList>
    </citation>
    <scope>NUCLEOTIDE SEQUENCE [LARGE SCALE GENOMIC DNA]</scope>
    <source>
        <strain evidence="13 14">R06B22</strain>
    </source>
</reference>
<keyword evidence="8 11" id="KW-1133">Transmembrane helix</keyword>
<dbReference type="Pfam" id="PF02163">
    <property type="entry name" value="Peptidase_M50"/>
    <property type="match status" value="1"/>
</dbReference>
<dbReference type="InterPro" id="IPR041489">
    <property type="entry name" value="PDZ_6"/>
</dbReference>
<dbReference type="EC" id="3.4.24.-" evidence="11"/>
<evidence type="ECO:0000313" key="13">
    <source>
        <dbReference type="EMBL" id="MEX1666420.1"/>
    </source>
</evidence>
<name>A0ABV3TXT6_9GAMM</name>
<comment type="similarity">
    <text evidence="3 11">Belongs to the peptidase M50B family.</text>
</comment>
<sequence length="452" mass="49423">MLDILQTILVTLLTLAILVTVHEFGHFWVARRCGVKVLRFSVGFGKPLLSWSDRSGTEYVIAGIPLGGYVKMLDEREGNVPEELLDQTFNRATPRSRIAIAAAGPLANFILAILVYWLIFLNGVSGVAPIVAKVEAGSLAERAGIIAGQEFLSVDGKATPTWEALQLQLLDRIGENGEILVNMRSSDTGLVSEKVVSLTDWMHDVEEPNPVRELGVTLFVPEVIPRIESVMPESPAERAGLRAGDLVLETDGQPINTWLEWVEQVRLKPEQAVSVTVERDNQRVMLTMTPERKLDEGSKAYGYVGVGVAMPSWPEEMQRMTEYGFIGAAVAAVDKTWTMSALTLSSIKKMLMGLLSPKNLSGPITIAKVAGSSVQYGFFAWLTFLALLSVSLAVLNLLPIPVLDGGHIVYALVEWLTGKPVAEQVQVWANQTGLVLVVCLMVFAIYNDVLRL</sequence>
<evidence type="ECO:0000256" key="5">
    <source>
        <dbReference type="ARBA" id="ARBA00022692"/>
    </source>
</evidence>
<dbReference type="InterPro" id="IPR036034">
    <property type="entry name" value="PDZ_sf"/>
</dbReference>
<organism evidence="13 14">
    <name type="scientific">Zhongshania arctica</name>
    <dbReference type="NCBI Taxonomy" id="3238302"/>
    <lineage>
        <taxon>Bacteria</taxon>
        <taxon>Pseudomonadati</taxon>
        <taxon>Pseudomonadota</taxon>
        <taxon>Gammaproteobacteria</taxon>
        <taxon>Cellvibrionales</taxon>
        <taxon>Spongiibacteraceae</taxon>
        <taxon>Zhongshania</taxon>
    </lineage>
</organism>
<evidence type="ECO:0000256" key="1">
    <source>
        <dbReference type="ARBA" id="ARBA00001947"/>
    </source>
</evidence>
<keyword evidence="6 11" id="KW-0378">Hydrolase</keyword>
<feature type="transmembrane region" description="Helical" evidence="11">
    <location>
        <begin position="427"/>
        <end position="446"/>
    </location>
</feature>
<dbReference type="SMART" id="SM00228">
    <property type="entry name" value="PDZ"/>
    <property type="match status" value="2"/>
</dbReference>
<evidence type="ECO:0000256" key="6">
    <source>
        <dbReference type="ARBA" id="ARBA00022801"/>
    </source>
</evidence>